<dbReference type="EMBL" id="VWRR01000005">
    <property type="protein sequence ID" value="KAF6003918.1"/>
    <property type="molecule type" value="Genomic_DNA"/>
</dbReference>
<dbReference type="Pfam" id="PF20168">
    <property type="entry name" value="PDS5"/>
    <property type="match status" value="1"/>
</dbReference>
<name>A0A7J7ILJ6_9RHOD</name>
<gene>
    <name evidence="2" type="ORF">F1559_003837</name>
</gene>
<evidence type="ECO:0000256" key="1">
    <source>
        <dbReference type="SAM" id="MobiDB-lite"/>
    </source>
</evidence>
<protein>
    <submittedName>
        <fullName evidence="2">Uncharacterized protein</fullName>
    </submittedName>
</protein>
<reference evidence="2 3" key="1">
    <citation type="journal article" date="2020" name="J. Phycol.">
        <title>Comparative genome analysis reveals Cyanidiococcus gen. nov., a new extremophilic red algal genus sister to Cyanidioschyzon (Cyanidioschyzonaceae, Rhodophyta).</title>
        <authorList>
            <person name="Liu S.-L."/>
            <person name="Chiang Y.-R."/>
            <person name="Yoon H.S."/>
            <person name="Fu H.-Y."/>
        </authorList>
    </citation>
    <scope>NUCLEOTIDE SEQUENCE [LARGE SCALE GENOMIC DNA]</scope>
    <source>
        <strain evidence="2 3">THAL066</strain>
    </source>
</reference>
<dbReference type="SUPFAM" id="SSF48371">
    <property type="entry name" value="ARM repeat"/>
    <property type="match status" value="1"/>
</dbReference>
<proteinExistence type="predicted"/>
<evidence type="ECO:0000313" key="2">
    <source>
        <dbReference type="EMBL" id="KAF6003918.1"/>
    </source>
</evidence>
<dbReference type="Proteomes" id="UP000530660">
    <property type="component" value="Unassembled WGS sequence"/>
</dbReference>
<organism evidence="2 3">
    <name type="scientific">Cyanidiococcus yangmingshanensis</name>
    <dbReference type="NCBI Taxonomy" id="2690220"/>
    <lineage>
        <taxon>Eukaryota</taxon>
        <taxon>Rhodophyta</taxon>
        <taxon>Bangiophyceae</taxon>
        <taxon>Cyanidiales</taxon>
        <taxon>Cyanidiaceae</taxon>
        <taxon>Cyanidiococcus</taxon>
    </lineage>
</organism>
<dbReference type="InterPro" id="IPR016024">
    <property type="entry name" value="ARM-type_fold"/>
</dbReference>
<feature type="region of interest" description="Disordered" evidence="1">
    <location>
        <begin position="493"/>
        <end position="512"/>
    </location>
</feature>
<sequence length="600" mass="66065">MEIKMLVDTLLREPEDQAALSVECALVLEAAACYGRVFRGPILTVLLEAVPGPSALRILAALGLSLLDAEPEWQRELAERLTSYLIGQVDTQAGVRNLRGIKWAARILSTLYGGDAAATLWAHLIPCLQCRCLQAFDTQNPDSCACALAALAKIVRCAPRVVSTSVQVQVLDLCLRLLTERPPNVGEPLAIACIIAASSIILSGFLARENLALSVQYAESVELMTRPALTAESMAVNAPNTTTDRRNAQSEFAVTDPEYVDRFLHAALMLVLQQGDWNANASDSNPTNGTISAPLTAPDSVLDSEPCARLRYYAAKAILKLARVRTIDHALLPAERHLVCLLMQDPIFEIRHDFALKLFHGLARGHLPWHWMAALVLAAIDPERENVTNARWYMTALIRQRRQLVRNLEQRVLASSAETTVSYLALMPECALPYVLHLLVHHPDYLLDAKNAFADNKKYLSFFLDVLLEQGQHVGILLQLLRLVSASAIPPPVPQHIGGDDGDPRASHRRSSVIVGEPVSQDVDAAVRIMTERLHELAQLCTNVLKQKQAHKRWDLAEFPGPIRLPYPFFGPKRNAETARIPDTTAASRDSILTVAAPFQ</sequence>
<comment type="caution">
    <text evidence="2">The sequence shown here is derived from an EMBL/GenBank/DDBJ whole genome shotgun (WGS) entry which is preliminary data.</text>
</comment>
<dbReference type="OrthoDB" id="200660at2759"/>
<dbReference type="AlphaFoldDB" id="A0A7J7ILJ6"/>
<keyword evidence="3" id="KW-1185">Reference proteome</keyword>
<evidence type="ECO:0000313" key="3">
    <source>
        <dbReference type="Proteomes" id="UP000530660"/>
    </source>
</evidence>
<accession>A0A7J7ILJ6</accession>